<feature type="compositionally biased region" description="Basic and acidic residues" evidence="2">
    <location>
        <begin position="467"/>
        <end position="482"/>
    </location>
</feature>
<dbReference type="SMART" id="SM00295">
    <property type="entry name" value="B41"/>
    <property type="match status" value="1"/>
</dbReference>
<dbReference type="Gene3D" id="1.20.80.10">
    <property type="match status" value="1"/>
</dbReference>
<dbReference type="InterPro" id="IPR019748">
    <property type="entry name" value="FERM_central"/>
</dbReference>
<dbReference type="CDD" id="cd14473">
    <property type="entry name" value="FERM_B-lobe"/>
    <property type="match status" value="1"/>
</dbReference>
<dbReference type="InterPro" id="IPR035963">
    <property type="entry name" value="FERM_2"/>
</dbReference>
<dbReference type="PROSITE" id="PS50057">
    <property type="entry name" value="FERM_3"/>
    <property type="match status" value="1"/>
</dbReference>
<feature type="region of interest" description="Disordered" evidence="2">
    <location>
        <begin position="531"/>
        <end position="571"/>
    </location>
</feature>
<dbReference type="Pfam" id="PF00373">
    <property type="entry name" value="FERM_M"/>
    <property type="match status" value="1"/>
</dbReference>
<dbReference type="SUPFAM" id="SSF54236">
    <property type="entry name" value="Ubiquitin-like"/>
    <property type="match status" value="1"/>
</dbReference>
<dbReference type="InterPro" id="IPR000299">
    <property type="entry name" value="FERM_domain"/>
</dbReference>
<dbReference type="Pfam" id="PF09379">
    <property type="entry name" value="FERM_N"/>
    <property type="match status" value="1"/>
</dbReference>
<accession>A0A6P7SSI6</accession>
<keyword evidence="1" id="KW-0378">Hydrolase</keyword>
<dbReference type="GO" id="GO:0004725">
    <property type="term" value="F:protein tyrosine phosphatase activity"/>
    <property type="evidence" value="ECO:0007669"/>
    <property type="project" value="TreeGrafter"/>
</dbReference>
<feature type="region of interest" description="Disordered" evidence="2">
    <location>
        <begin position="467"/>
        <end position="518"/>
    </location>
</feature>
<feature type="domain" description="FERM" evidence="3">
    <location>
        <begin position="12"/>
        <end position="297"/>
    </location>
</feature>
<dbReference type="InterPro" id="IPR029071">
    <property type="entry name" value="Ubiquitin-like_domsf"/>
</dbReference>
<feature type="compositionally biased region" description="Basic and acidic residues" evidence="2">
    <location>
        <begin position="544"/>
        <end position="553"/>
    </location>
</feature>
<evidence type="ECO:0000313" key="4">
    <source>
        <dbReference type="Proteomes" id="UP000515154"/>
    </source>
</evidence>
<dbReference type="PANTHER" id="PTHR45706:SF1">
    <property type="entry name" value="PEZ, ISOFORM A"/>
    <property type="match status" value="1"/>
</dbReference>
<evidence type="ECO:0000256" key="1">
    <source>
        <dbReference type="ARBA" id="ARBA00022801"/>
    </source>
</evidence>
<organism evidence="4 5">
    <name type="scientific">Octopus sinensis</name>
    <name type="common">East Asian common octopus</name>
    <dbReference type="NCBI Taxonomy" id="2607531"/>
    <lineage>
        <taxon>Eukaryota</taxon>
        <taxon>Metazoa</taxon>
        <taxon>Spiralia</taxon>
        <taxon>Lophotrochozoa</taxon>
        <taxon>Mollusca</taxon>
        <taxon>Cephalopoda</taxon>
        <taxon>Coleoidea</taxon>
        <taxon>Octopodiformes</taxon>
        <taxon>Octopoda</taxon>
        <taxon>Incirrata</taxon>
        <taxon>Octopodidae</taxon>
        <taxon>Octopus</taxon>
    </lineage>
</organism>
<dbReference type="Proteomes" id="UP000515154">
    <property type="component" value="Linkage group LG10"/>
</dbReference>
<sequence length="571" mass="65606">MKSVDIDTKDGMKVIVFAFDRVCFETMVFPHTVGHECMAFAIHQLGITDARYFGFRHVTNDVRVEWIDLNKPLGTQLDKHCSQHCFYFGVMYYISRAYNIKDEAALYQYFRQLHVDYLYSQYDCLLERAIKLASFYLRVILGPYDPKTHTVTTVGRHLLFPASIRRDEKIATAAQEKAFQNYQTLHISSTTSMVFYIIEFESATYYGLECHPAILSESREAVHLITSYNGIMVKYLRSPDAFLLKWSDIAAVTRSQKSSIIIQQLSRSIQLELADKKRAKYFFQMAFLLMHFYQDNPEFCDRSTKEPAKPDGYESYSLLLSSSQSETLRSVLRYQQSLTSIPDNVRSSPKSLYEATETAQYLLAQPSRPEQTALGATEAITSPSKPLTSVSAAEIRLDEELFLTGSKDIKYEAKKLNKSSQTQSFYISMINERFQKYTETSPMHLLSQTLKNILQYLDAIEKAEGETQADIKSKQSTEKHFSDSQPLKESGIPYRYPPKYPFPKTKSKDTDIDPAKPITVGQILKRVQDIQVRDKSTESVSPAKLEKSKESKVSETQTMLPSRKYTYLNHR</sequence>
<protein>
    <submittedName>
        <fullName evidence="5">Tyrosine-protein phosphatase non-receptor type 14-like</fullName>
    </submittedName>
</protein>
<name>A0A6P7SSI6_9MOLL</name>
<evidence type="ECO:0000313" key="5">
    <source>
        <dbReference type="RefSeq" id="XP_029641252.1"/>
    </source>
</evidence>
<gene>
    <name evidence="5" type="primary">LOC115216195</name>
</gene>
<evidence type="ECO:0000259" key="3">
    <source>
        <dbReference type="PROSITE" id="PS50057"/>
    </source>
</evidence>
<dbReference type="PANTHER" id="PTHR45706">
    <property type="entry name" value="TYROSINE-PROTEIN PHOSPHATASE"/>
    <property type="match status" value="1"/>
</dbReference>
<dbReference type="RefSeq" id="XP_029641252.1">
    <property type="nucleotide sequence ID" value="XM_029785392.1"/>
</dbReference>
<keyword evidence="4" id="KW-1185">Reference proteome</keyword>
<dbReference type="AlphaFoldDB" id="A0A6P7SSI6"/>
<dbReference type="SUPFAM" id="SSF47031">
    <property type="entry name" value="Second domain of FERM"/>
    <property type="match status" value="1"/>
</dbReference>
<dbReference type="InterPro" id="IPR014352">
    <property type="entry name" value="FERM/acyl-CoA-bd_prot_sf"/>
</dbReference>
<dbReference type="KEGG" id="osn:115216195"/>
<evidence type="ECO:0000256" key="2">
    <source>
        <dbReference type="SAM" id="MobiDB-lite"/>
    </source>
</evidence>
<dbReference type="InterPro" id="IPR018979">
    <property type="entry name" value="FERM_N"/>
</dbReference>
<proteinExistence type="predicted"/>
<dbReference type="InterPro" id="IPR019749">
    <property type="entry name" value="Band_41_domain"/>
</dbReference>
<dbReference type="Gene3D" id="3.10.20.90">
    <property type="entry name" value="Phosphatidylinositol 3-kinase Catalytic Subunit, Chain A, domain 1"/>
    <property type="match status" value="1"/>
</dbReference>
<reference evidence="5" key="1">
    <citation type="submission" date="2025-08" db="UniProtKB">
        <authorList>
            <consortium name="RefSeq"/>
        </authorList>
    </citation>
    <scope>IDENTIFICATION</scope>
</reference>